<evidence type="ECO:0000313" key="2">
    <source>
        <dbReference type="Proteomes" id="UP001143910"/>
    </source>
</evidence>
<dbReference type="Proteomes" id="UP001143910">
    <property type="component" value="Unassembled WGS sequence"/>
</dbReference>
<dbReference type="EMBL" id="JANJQO010001224">
    <property type="protein sequence ID" value="KAJ2972050.1"/>
    <property type="molecule type" value="Genomic_DNA"/>
</dbReference>
<protein>
    <submittedName>
        <fullName evidence="1">Uncharacterized protein</fullName>
    </submittedName>
</protein>
<sequence length="223" mass="24140">MVKKFIDAKVRPLANPSLEKTSLLGAARLYVSKDSLIALTNGLESNKPCVVEKILDGSTPVTADDIASQPIRREASLCVLPEKNLSPNVVMMTRAFQDATGFRVGDQVRIALTAATPDIDVVVVRDVGDAEADAAPQFYPLDWRPTISISMDRAEQIFPGMVFEGVAINKLRRNFKVLRVNGQSHNIGRFRLATSTIRILKTDEDDDASSADASAGSMLAGPL</sequence>
<reference evidence="1" key="1">
    <citation type="submission" date="2022-08" db="EMBL/GenBank/DDBJ databases">
        <title>Genome Sequence of Lecanicillium fungicola.</title>
        <authorList>
            <person name="Buettner E."/>
        </authorList>
    </citation>
    <scope>NUCLEOTIDE SEQUENCE</scope>
    <source>
        <strain evidence="1">Babe33</strain>
    </source>
</reference>
<evidence type="ECO:0000313" key="1">
    <source>
        <dbReference type="EMBL" id="KAJ2972050.1"/>
    </source>
</evidence>
<name>A0ACC1MYG5_9HYPO</name>
<comment type="caution">
    <text evidence="1">The sequence shown here is derived from an EMBL/GenBank/DDBJ whole genome shotgun (WGS) entry which is preliminary data.</text>
</comment>
<organism evidence="1 2">
    <name type="scientific">Zarea fungicola</name>
    <dbReference type="NCBI Taxonomy" id="93591"/>
    <lineage>
        <taxon>Eukaryota</taxon>
        <taxon>Fungi</taxon>
        <taxon>Dikarya</taxon>
        <taxon>Ascomycota</taxon>
        <taxon>Pezizomycotina</taxon>
        <taxon>Sordariomycetes</taxon>
        <taxon>Hypocreomycetidae</taxon>
        <taxon>Hypocreales</taxon>
        <taxon>Cordycipitaceae</taxon>
        <taxon>Zarea</taxon>
    </lineage>
</organism>
<gene>
    <name evidence="1" type="ORF">NQ176_g7379</name>
</gene>
<proteinExistence type="predicted"/>
<accession>A0ACC1MYG5</accession>
<keyword evidence="2" id="KW-1185">Reference proteome</keyword>